<proteinExistence type="predicted"/>
<organism evidence="3 4">
    <name type="scientific">Didymella exigua CBS 183.55</name>
    <dbReference type="NCBI Taxonomy" id="1150837"/>
    <lineage>
        <taxon>Eukaryota</taxon>
        <taxon>Fungi</taxon>
        <taxon>Dikarya</taxon>
        <taxon>Ascomycota</taxon>
        <taxon>Pezizomycotina</taxon>
        <taxon>Dothideomycetes</taxon>
        <taxon>Pleosporomycetidae</taxon>
        <taxon>Pleosporales</taxon>
        <taxon>Pleosporineae</taxon>
        <taxon>Didymellaceae</taxon>
        <taxon>Didymella</taxon>
    </lineage>
</organism>
<feature type="signal peptide" evidence="2">
    <location>
        <begin position="1"/>
        <end position="20"/>
    </location>
</feature>
<dbReference type="RefSeq" id="XP_033452668.1">
    <property type="nucleotide sequence ID" value="XM_033591334.1"/>
</dbReference>
<dbReference type="AlphaFoldDB" id="A0A6A5RYJ2"/>
<accession>A0A6A5RYJ2</accession>
<reference evidence="3" key="1">
    <citation type="journal article" date="2020" name="Stud. Mycol.">
        <title>101 Dothideomycetes genomes: a test case for predicting lifestyles and emergence of pathogens.</title>
        <authorList>
            <person name="Haridas S."/>
            <person name="Albert R."/>
            <person name="Binder M."/>
            <person name="Bloem J."/>
            <person name="Labutti K."/>
            <person name="Salamov A."/>
            <person name="Andreopoulos B."/>
            <person name="Baker S."/>
            <person name="Barry K."/>
            <person name="Bills G."/>
            <person name="Bluhm B."/>
            <person name="Cannon C."/>
            <person name="Castanera R."/>
            <person name="Culley D."/>
            <person name="Daum C."/>
            <person name="Ezra D."/>
            <person name="Gonzalez J."/>
            <person name="Henrissat B."/>
            <person name="Kuo A."/>
            <person name="Liang C."/>
            <person name="Lipzen A."/>
            <person name="Lutzoni F."/>
            <person name="Magnuson J."/>
            <person name="Mondo S."/>
            <person name="Nolan M."/>
            <person name="Ohm R."/>
            <person name="Pangilinan J."/>
            <person name="Park H.-J."/>
            <person name="Ramirez L."/>
            <person name="Alfaro M."/>
            <person name="Sun H."/>
            <person name="Tritt A."/>
            <person name="Yoshinaga Y."/>
            <person name="Zwiers L.-H."/>
            <person name="Turgeon B."/>
            <person name="Goodwin S."/>
            <person name="Spatafora J."/>
            <person name="Crous P."/>
            <person name="Grigoriev I."/>
        </authorList>
    </citation>
    <scope>NUCLEOTIDE SEQUENCE</scope>
    <source>
        <strain evidence="3">CBS 183.55</strain>
    </source>
</reference>
<dbReference type="OrthoDB" id="5046863at2759"/>
<name>A0A6A5RYJ2_9PLEO</name>
<evidence type="ECO:0000256" key="1">
    <source>
        <dbReference type="SAM" id="MobiDB-lite"/>
    </source>
</evidence>
<evidence type="ECO:0000313" key="4">
    <source>
        <dbReference type="Proteomes" id="UP000800082"/>
    </source>
</evidence>
<dbReference type="GeneID" id="54349002"/>
<evidence type="ECO:0000313" key="3">
    <source>
        <dbReference type="EMBL" id="KAF1932420.1"/>
    </source>
</evidence>
<sequence>MKFSILSAIIGLCAVTSVTGSPVASSELIAARMDNGLETRTPSLEPFSARDTVPEPDASSLDLTTHGTHDVAKRDLFSDFKVHLVTSTGRVIAIVAINYVIHELAGVMDENLTATYGKLTNVPTNGGIVAAKFDNPTLFGSAQSATFSFFTKAVSGHLDLSMDAAGNMVGVKGSTGIHLGNLVVAKALHVFDTNRKRIGVINL</sequence>
<gene>
    <name evidence="3" type="ORF">M421DRAFT_417141</name>
</gene>
<keyword evidence="4" id="KW-1185">Reference proteome</keyword>
<feature type="chain" id="PRO_5025400771" evidence="2">
    <location>
        <begin position="21"/>
        <end position="203"/>
    </location>
</feature>
<dbReference type="Proteomes" id="UP000800082">
    <property type="component" value="Unassembled WGS sequence"/>
</dbReference>
<feature type="region of interest" description="Disordered" evidence="1">
    <location>
        <begin position="40"/>
        <end position="61"/>
    </location>
</feature>
<dbReference type="EMBL" id="ML978959">
    <property type="protein sequence ID" value="KAF1932420.1"/>
    <property type="molecule type" value="Genomic_DNA"/>
</dbReference>
<keyword evidence="2" id="KW-0732">Signal</keyword>
<protein>
    <submittedName>
        <fullName evidence="3">Uncharacterized protein</fullName>
    </submittedName>
</protein>
<evidence type="ECO:0000256" key="2">
    <source>
        <dbReference type="SAM" id="SignalP"/>
    </source>
</evidence>